<dbReference type="GO" id="GO:0005886">
    <property type="term" value="C:plasma membrane"/>
    <property type="evidence" value="ECO:0007669"/>
    <property type="project" value="TreeGrafter"/>
</dbReference>
<evidence type="ECO:0000256" key="5">
    <source>
        <dbReference type="ARBA" id="ARBA00022989"/>
    </source>
</evidence>
<keyword evidence="9" id="KW-0325">Glycoprotein</keyword>
<dbReference type="InterPro" id="IPR039261">
    <property type="entry name" value="FNR_nucleotide-bd"/>
</dbReference>
<keyword evidence="7" id="KW-0406">Ion transport</keyword>
<dbReference type="Pfam" id="PF01794">
    <property type="entry name" value="Ferric_reduct"/>
    <property type="match status" value="1"/>
</dbReference>
<evidence type="ECO:0000313" key="12">
    <source>
        <dbReference type="EMBL" id="KAK7042005.1"/>
    </source>
</evidence>
<dbReference type="InterPro" id="IPR013130">
    <property type="entry name" value="Fe3_Rdtase_TM_dom"/>
</dbReference>
<feature type="transmembrane region" description="Helical" evidence="10">
    <location>
        <begin position="249"/>
        <end position="270"/>
    </location>
</feature>
<feature type="domain" description="FAD-binding FR-type" evidence="11">
    <location>
        <begin position="243"/>
        <end position="434"/>
    </location>
</feature>
<dbReference type="GO" id="GO:0006826">
    <property type="term" value="P:iron ion transport"/>
    <property type="evidence" value="ECO:0007669"/>
    <property type="project" value="TreeGrafter"/>
</dbReference>
<dbReference type="SUPFAM" id="SSF52343">
    <property type="entry name" value="Ferredoxin reductase-like, C-terminal NADP-linked domain"/>
    <property type="match status" value="1"/>
</dbReference>
<dbReference type="GO" id="GO:0000293">
    <property type="term" value="F:ferric-chelate reductase activity"/>
    <property type="evidence" value="ECO:0007669"/>
    <property type="project" value="TreeGrafter"/>
</dbReference>
<dbReference type="PANTHER" id="PTHR32361">
    <property type="entry name" value="FERRIC/CUPRIC REDUCTASE TRANSMEMBRANE COMPONENT"/>
    <property type="match status" value="1"/>
</dbReference>
<feature type="transmembrane region" description="Helical" evidence="10">
    <location>
        <begin position="225"/>
        <end position="242"/>
    </location>
</feature>
<dbReference type="InterPro" id="IPR017938">
    <property type="entry name" value="Riboflavin_synthase-like_b-brl"/>
</dbReference>
<evidence type="ECO:0000256" key="7">
    <source>
        <dbReference type="ARBA" id="ARBA00023065"/>
    </source>
</evidence>
<dbReference type="Proteomes" id="UP001362999">
    <property type="component" value="Unassembled WGS sequence"/>
</dbReference>
<dbReference type="SUPFAM" id="SSF63380">
    <property type="entry name" value="Riboflavin synthase domain-like"/>
    <property type="match status" value="1"/>
</dbReference>
<dbReference type="SFLD" id="SFLDS00052">
    <property type="entry name" value="Ferric_Reductase_Domain"/>
    <property type="match status" value="1"/>
</dbReference>
<name>A0AAW0CUV6_9AGAR</name>
<dbReference type="CDD" id="cd06186">
    <property type="entry name" value="NOX_Duox_like_FAD_NADP"/>
    <property type="match status" value="1"/>
</dbReference>
<keyword evidence="8 10" id="KW-0472">Membrane</keyword>
<evidence type="ECO:0000256" key="9">
    <source>
        <dbReference type="ARBA" id="ARBA00023180"/>
    </source>
</evidence>
<comment type="similarity">
    <text evidence="2">Belongs to the ferric reductase (FRE) family.</text>
</comment>
<organism evidence="12 13">
    <name type="scientific">Favolaschia claudopus</name>
    <dbReference type="NCBI Taxonomy" id="2862362"/>
    <lineage>
        <taxon>Eukaryota</taxon>
        <taxon>Fungi</taxon>
        <taxon>Dikarya</taxon>
        <taxon>Basidiomycota</taxon>
        <taxon>Agaricomycotina</taxon>
        <taxon>Agaricomycetes</taxon>
        <taxon>Agaricomycetidae</taxon>
        <taxon>Agaricales</taxon>
        <taxon>Marasmiineae</taxon>
        <taxon>Mycenaceae</taxon>
        <taxon>Favolaschia</taxon>
    </lineage>
</organism>
<dbReference type="InterPro" id="IPR013121">
    <property type="entry name" value="Fe_red_NAD-bd_6"/>
</dbReference>
<evidence type="ECO:0000256" key="1">
    <source>
        <dbReference type="ARBA" id="ARBA00004141"/>
    </source>
</evidence>
<dbReference type="Gene3D" id="3.40.50.80">
    <property type="entry name" value="Nucleotide-binding domain of ferredoxin-NADP reductase (FNR) module"/>
    <property type="match status" value="1"/>
</dbReference>
<feature type="transmembrane region" description="Helical" evidence="10">
    <location>
        <begin position="276"/>
        <end position="292"/>
    </location>
</feature>
<dbReference type="EMBL" id="JAWWNJ010000013">
    <property type="protein sequence ID" value="KAK7042005.1"/>
    <property type="molecule type" value="Genomic_DNA"/>
</dbReference>
<gene>
    <name evidence="12" type="ORF">R3P38DRAFT_2692520</name>
</gene>
<evidence type="ECO:0000256" key="8">
    <source>
        <dbReference type="ARBA" id="ARBA00023136"/>
    </source>
</evidence>
<evidence type="ECO:0000256" key="4">
    <source>
        <dbReference type="ARBA" id="ARBA00022692"/>
    </source>
</evidence>
<accession>A0AAW0CUV6</accession>
<dbReference type="GO" id="GO:0015677">
    <property type="term" value="P:copper ion import"/>
    <property type="evidence" value="ECO:0007669"/>
    <property type="project" value="TreeGrafter"/>
</dbReference>
<evidence type="ECO:0000256" key="10">
    <source>
        <dbReference type="SAM" id="Phobius"/>
    </source>
</evidence>
<sequence>MLVDHGVPPVIPEELRLYNSYVEDPKWQIRFTVVWCSILAVFILLALPRVVHGLKTGAIWAGIFGVRVAELSTSNSRESTIVDKGIHQRSGTMHWLHVLANTSSSLLLRRVSWVNLDFGQLLLVSAYTAWTVVSIFLHAPLLSNPNRAGFLALAQLPPVFHFAMKNSPLAFLLGPDVDYTKLNFIHRWSGRGLFLGALIHGAIWIQNHLTYNLPILTRQKEGSGVAALATLTLLVLTSISPLRRWCCSLFITIHYITFPTFFILICYHTRFAYPWIYPPLAFFALDLLLRLLKFRIAVASIRACDGGLSIITIPTATAGWRPGQHVQLRTLGARPLHAHPLSILCAPPDTTCLAPAPGLVLAARVYGPWSRAVFEFAAPSSGAVSEKHGRGDEDDDEDDRFQFDSEQDIDSDDTHAAMHMHVILDGPYGGPTHDAGTYDAVLFLAGGSGATATLGLLDDLVGRCVRRGRPHGVTTRRVVWVWCVRDADALKWFAPHLAQIAAVAANARGLDLRIRVFVTGAVVLDADVSLPRCEISYTGRLAAYTILDDVVAARWKDDAEFGAALDEDSPSRSGRVGVFAAGPSGLVRDAGEAVARTKLRMAGEVDLDFCAEAFVI</sequence>
<keyword evidence="3" id="KW-0813">Transport</keyword>
<evidence type="ECO:0000256" key="2">
    <source>
        <dbReference type="ARBA" id="ARBA00006278"/>
    </source>
</evidence>
<dbReference type="PROSITE" id="PS51384">
    <property type="entry name" value="FAD_FR"/>
    <property type="match status" value="1"/>
</dbReference>
<keyword evidence="6" id="KW-0560">Oxidoreductase</keyword>
<dbReference type="GO" id="GO:0006879">
    <property type="term" value="P:intracellular iron ion homeostasis"/>
    <property type="evidence" value="ECO:0007669"/>
    <property type="project" value="TreeGrafter"/>
</dbReference>
<evidence type="ECO:0000259" key="11">
    <source>
        <dbReference type="PROSITE" id="PS51384"/>
    </source>
</evidence>
<comment type="subcellular location">
    <subcellularLocation>
        <location evidence="1">Membrane</location>
        <topology evidence="1">Multi-pass membrane protein</topology>
    </subcellularLocation>
</comment>
<evidence type="ECO:0000313" key="13">
    <source>
        <dbReference type="Proteomes" id="UP001362999"/>
    </source>
</evidence>
<dbReference type="InterPro" id="IPR017927">
    <property type="entry name" value="FAD-bd_FR_type"/>
</dbReference>
<reference evidence="12 13" key="1">
    <citation type="journal article" date="2024" name="J Genomics">
        <title>Draft genome sequencing and assembly of Favolaschia claudopus CIRM-BRFM 2984 isolated from oak limbs.</title>
        <authorList>
            <person name="Navarro D."/>
            <person name="Drula E."/>
            <person name="Chaduli D."/>
            <person name="Cazenave R."/>
            <person name="Ahrendt S."/>
            <person name="Wang J."/>
            <person name="Lipzen A."/>
            <person name="Daum C."/>
            <person name="Barry K."/>
            <person name="Grigoriev I.V."/>
            <person name="Favel A."/>
            <person name="Rosso M.N."/>
            <person name="Martin F."/>
        </authorList>
    </citation>
    <scope>NUCLEOTIDE SEQUENCE [LARGE SCALE GENOMIC DNA]</scope>
    <source>
        <strain evidence="12 13">CIRM-BRFM 2984</strain>
    </source>
</reference>
<protein>
    <submittedName>
        <fullName evidence="12">Iron reductase</fullName>
    </submittedName>
</protein>
<evidence type="ECO:0000256" key="6">
    <source>
        <dbReference type="ARBA" id="ARBA00023002"/>
    </source>
</evidence>
<proteinExistence type="inferred from homology"/>
<keyword evidence="5 10" id="KW-1133">Transmembrane helix</keyword>
<dbReference type="AlphaFoldDB" id="A0AAW0CUV6"/>
<dbReference type="SFLD" id="SFLDG01168">
    <property type="entry name" value="Ferric_reductase_subgroup_(FRE"/>
    <property type="match status" value="1"/>
</dbReference>
<evidence type="ECO:0000256" key="3">
    <source>
        <dbReference type="ARBA" id="ARBA00022448"/>
    </source>
</evidence>
<keyword evidence="13" id="KW-1185">Reference proteome</keyword>
<keyword evidence="4 10" id="KW-0812">Transmembrane</keyword>
<comment type="caution">
    <text evidence="12">The sequence shown here is derived from an EMBL/GenBank/DDBJ whole genome shotgun (WGS) entry which is preliminary data.</text>
</comment>
<feature type="transmembrane region" description="Helical" evidence="10">
    <location>
        <begin position="27"/>
        <end position="47"/>
    </location>
</feature>
<feature type="transmembrane region" description="Helical" evidence="10">
    <location>
        <begin position="188"/>
        <end position="205"/>
    </location>
</feature>
<dbReference type="InterPro" id="IPR051410">
    <property type="entry name" value="Ferric/Cupric_Reductase"/>
</dbReference>
<dbReference type="PANTHER" id="PTHR32361:SF9">
    <property type="entry name" value="FERRIC REDUCTASE TRANSMEMBRANE COMPONENT 3-RELATED"/>
    <property type="match status" value="1"/>
</dbReference>
<dbReference type="Pfam" id="PF08030">
    <property type="entry name" value="NAD_binding_6"/>
    <property type="match status" value="1"/>
</dbReference>